<evidence type="ECO:0000313" key="2">
    <source>
        <dbReference type="EMBL" id="KJP88357.1"/>
    </source>
</evidence>
<gene>
    <name evidence="2" type="ORF">AK88_01973</name>
</gene>
<dbReference type="GeneID" id="24267287"/>
<evidence type="ECO:0000256" key="1">
    <source>
        <dbReference type="SAM" id="MobiDB-lite"/>
    </source>
</evidence>
<feature type="region of interest" description="Disordered" evidence="1">
    <location>
        <begin position="1379"/>
        <end position="1412"/>
    </location>
</feature>
<feature type="region of interest" description="Disordered" evidence="1">
    <location>
        <begin position="555"/>
        <end position="654"/>
    </location>
</feature>
<proteinExistence type="predicted"/>
<feature type="compositionally biased region" description="Polar residues" evidence="1">
    <location>
        <begin position="621"/>
        <end position="632"/>
    </location>
</feature>
<accession>A0A0D9QNH8</accession>
<feature type="region of interest" description="Disordered" evidence="1">
    <location>
        <begin position="504"/>
        <end position="533"/>
    </location>
</feature>
<protein>
    <submittedName>
        <fullName evidence="2">Uncharacterized protein</fullName>
    </submittedName>
</protein>
<feature type="compositionally biased region" description="Polar residues" evidence="1">
    <location>
        <begin position="1970"/>
        <end position="1979"/>
    </location>
</feature>
<feature type="compositionally biased region" description="Basic and acidic residues" evidence="1">
    <location>
        <begin position="1379"/>
        <end position="1401"/>
    </location>
</feature>
<feature type="compositionally biased region" description="Basic and acidic residues" evidence="1">
    <location>
        <begin position="1646"/>
        <end position="1661"/>
    </location>
</feature>
<feature type="region of interest" description="Disordered" evidence="1">
    <location>
        <begin position="713"/>
        <end position="738"/>
    </location>
</feature>
<feature type="compositionally biased region" description="Basic residues" evidence="1">
    <location>
        <begin position="1831"/>
        <end position="1844"/>
    </location>
</feature>
<feature type="compositionally biased region" description="Basic and acidic residues" evidence="1">
    <location>
        <begin position="602"/>
        <end position="620"/>
    </location>
</feature>
<feature type="region of interest" description="Disordered" evidence="1">
    <location>
        <begin position="1906"/>
        <end position="2038"/>
    </location>
</feature>
<feature type="compositionally biased region" description="Basic and acidic residues" evidence="1">
    <location>
        <begin position="571"/>
        <end position="593"/>
    </location>
</feature>
<feature type="region of interest" description="Disordered" evidence="1">
    <location>
        <begin position="339"/>
        <end position="375"/>
    </location>
</feature>
<sequence>MSNNVIKLSEHDLLIPPSEKQSPRTVLVIASTNILTMISDEDSPFLIENIQSILKRGNTKVVHDKRKKYVDDVFDLALSNLRSGMRKIGTSQEIDINTVSTRVQNREHYLESESLTLSNEFSSDVGSTTQESEGHNECAFCYNDNYDSENFDDEEHFECSPGFRNHEDIRVFNENVKRKFFNDLVDYYNIQKLEQFDENYNCGQSAYSCEDFELSQNHSGCENTPTCASPSFEKNVLDNSPVGAKHVAAGWGSQIKHLKHSVGGKTQHSLLTSDKKCMQRTGASKHNTDGRVTPQPIPANGMIKTKQEIIDNTFITLLEEKSTATHDKQFATLLPNCGGIEPDSEGGERKSTHKGNNKRNVHREKTKRGKKGLERCNDLTNGTIEAAPFQPTDDDKSKCTNGGDFTKCPAKIWCSEKCANVPKLDLELALTLPNRAEDLRDIIDKGGVAMNGNVYRKKTGRRINTNKNHNHLGRDASELSRFTLSCDEKRSNVILQISGSSRLDHSSLNEKRKKGNISPHEPELDSSETNTLLSVERKKDSKLIRKRICKSSIIHSPRERLSRNQQSSENIAHERETSDSSNGIEKRRTFIEHSRRKTVYNGEERKKRLRKNEAKLKKGTTDSFDTGKGQNLTHEKKKVDSEKWENKSNSGRFEGDSVEGEILQKNKTNGKLSLLKRSEQYLCYVKSRGKKIKTGEYKGVQISSVESSKCNTVESSKSTDLRSNYEGHRGHARKKNDEEVLEERPLEMFRLSKKRLHFCKGEGDEEKLKLYAKHPSDEKVVYDQKGEYFFSDKCREIHTNMADENLNNGISPDMMYKTLLGGEADNQYARKGEDSKEDYSYEALEEVSKNGAHNFYCRKSRYTILGGNNIRLSGVGDGGEQNSRADLSNSVRSSSRIDYFSGGEHYSGFGEVEEHCDGQNDDKYHFPFCDEMYEDGKFAEEVDLPRGDSVLGSGKDDLYLAFQESTPRGYKSLPEELLHRKLPPSNVQSELKDETHLRRREYVQGQICRILKKENWDGEAESMLNLFFRYVKVEGRCGKNGNTLIRKDIKRDRKGGSGRRGNKMGVRKQKQQNSDLGREENGGVDKLKRVYLDDAPRSLPLTMLIVRNYEEGNFHHPHQQQRMDRNDGGAKEKVSVRYKVELTGVRNPMGIKKAVGKEKKLFSRIERIYDFCALDGDACGEQCHNNLMDRFIPFPNMGWSCSKESYQHDVINVHSAWAQERERVLFYDERENLNNVHRSQMGEKDLMLDGALLKIPQKEGTNEATKFENRSPFAKWNVNMCTKSIKQPAGKNALVTKGPKGVAIHLDRKGALKYSFRKGVPIVGARGEGRALRIGSFKKSPLSAKSALEGSYPKRTEVTLGRGHHVTNFKEYLIEMRKTREGNKTEEPLPKDGQKREELRHAQGVSPLSSSILKMVDDKKEDKIITNSFLPPTGVEAEVVKAEIWDRPKGEVGSYRQLKSSSGHVFKRGGSEGHEDVKLLSEPLRDVLDPLSSAHNGSQNCQHDPVETKETVTFYKSNIIRGTKGHKEGDGKGAAKTCEDSHAGKNNRDGDHPRRSFNTDKQSSKAIENGAQGLDGNSSGKSPRSVEKPSSNERKETTKTLHAEGTSKNGLSPPSKDGKRKQEGDGSNNSRSERLVEKFHPSVIERFYESAKRSKVGKDEAAESGLEQEADTLNKEGSPRKIHMSIEVASPRKNSHRRKGSLKGGKSISHFVSKHGKGEKKQDCAVDPSTENKISRGRDDKAKTAKGFSKKSEFYNFTNWGENVEENISSLMVEEEGDILTSDEGRSPSCVSNTNEISLTVSPHGRDHTFNAPKTEGNHEGNNGQRTTNLVKRRKSNRVGRRGGKASPRAMGSFPHKMTQSEMDKPVLKNEKAMARNSNYVDLRHIECSKSTLEFLLEKKYLKRNSAGEGTDGTEGQKKKKEKRKKDLSLVCNKSEGRELSKRFTMSRRKNEKKMSNRKIANRDEVPATDQFSNLSNTEGGKKGPSVRWPRKLFIEEGRKKKEEKKVCPPPSVSSSGAPSSRRSGTRTAATPVANLTRGAQKKEALNFAQIKSAHTSRMLRLNEKTEATPFENHLLTHKKDETKLKRPSHVHSNESSLSYRLANVVRIKRKIYLSDIDVEHSPGMDSRGREDAGTSCTGQEEETQSERGVGEQIGRTGDHKSDQPTGPQIDNHEHGGKIATTLSKATAKKAKHTDHLLTIKVNIITVFLHSSYVKRINMNVGYNIQVTIYSSSDRKTIEKNCRKETFPCYFTSHTSGIGLSSDAFKKIDAMCESESRQFFKLVVSCRRERSFLKKELIRIYSRIFEAPIELKTYSLSKNKKYASETGSSNDDLYEMNGNIIMGTL</sequence>
<feature type="compositionally biased region" description="Basic and acidic residues" evidence="1">
    <location>
        <begin position="1993"/>
        <end position="2007"/>
    </location>
</feature>
<reference evidence="2 3" key="1">
    <citation type="submission" date="2014-03" db="EMBL/GenBank/DDBJ databases">
        <title>The Genome Sequence of Plasmodium fragile nilgiri.</title>
        <authorList>
            <consortium name="The Broad Institute Genomics Platform"/>
            <consortium name="The Broad Institute Genome Sequencing Center for Infectious Disease"/>
            <person name="Neafsey D."/>
            <person name="Duraisingh M."/>
            <person name="Young S.K."/>
            <person name="Zeng Q."/>
            <person name="Gargeya S."/>
            <person name="Abouelleil A."/>
            <person name="Alvarado L."/>
            <person name="Chapman S.B."/>
            <person name="Gainer-Dewar J."/>
            <person name="Goldberg J."/>
            <person name="Griggs A."/>
            <person name="Gujja S."/>
            <person name="Hansen M."/>
            <person name="Howarth C."/>
            <person name="Imamovic A."/>
            <person name="Larimer J."/>
            <person name="Pearson M."/>
            <person name="Poon T.W."/>
            <person name="Priest M."/>
            <person name="Roberts A."/>
            <person name="Saif S."/>
            <person name="Shea T."/>
            <person name="Sykes S."/>
            <person name="Wortman J."/>
            <person name="Nusbaum C."/>
            <person name="Birren B."/>
        </authorList>
    </citation>
    <scope>NUCLEOTIDE SEQUENCE [LARGE SCALE GENOMIC DNA]</scope>
    <source>
        <strain evidence="3">nilgiri</strain>
    </source>
</reference>
<feature type="region of interest" description="Disordered" evidence="1">
    <location>
        <begin position="1812"/>
        <end position="1863"/>
    </location>
</feature>
<feature type="compositionally biased region" description="Polar residues" evidence="1">
    <location>
        <begin position="1820"/>
        <end position="1830"/>
    </location>
</feature>
<feature type="compositionally biased region" description="Polar residues" evidence="1">
    <location>
        <begin position="1493"/>
        <end position="1502"/>
    </location>
</feature>
<dbReference type="EMBL" id="KQ001662">
    <property type="protein sequence ID" value="KJP88357.1"/>
    <property type="molecule type" value="Genomic_DNA"/>
</dbReference>
<feature type="compositionally biased region" description="Basic and acidic residues" evidence="1">
    <location>
        <begin position="633"/>
        <end position="646"/>
    </location>
</feature>
<feature type="region of interest" description="Disordered" evidence="1">
    <location>
        <begin position="1488"/>
        <end position="1509"/>
    </location>
</feature>
<feature type="compositionally biased region" description="Basic and acidic residues" evidence="1">
    <location>
        <begin position="1584"/>
        <end position="1602"/>
    </location>
</feature>
<feature type="compositionally biased region" description="Basic and acidic residues" evidence="1">
    <location>
        <begin position="2121"/>
        <end position="2133"/>
    </location>
</feature>
<feature type="region of interest" description="Disordered" evidence="1">
    <location>
        <begin position="2062"/>
        <end position="2092"/>
    </location>
</feature>
<feature type="compositionally biased region" description="Basic residues" evidence="1">
    <location>
        <begin position="1056"/>
        <end position="1070"/>
    </location>
</feature>
<feature type="compositionally biased region" description="Basic residues" evidence="1">
    <location>
        <begin position="351"/>
        <end position="370"/>
    </location>
</feature>
<feature type="compositionally biased region" description="Basic and acidic residues" evidence="1">
    <location>
        <begin position="1525"/>
        <end position="1558"/>
    </location>
</feature>
<feature type="compositionally biased region" description="Low complexity" evidence="1">
    <location>
        <begin position="2013"/>
        <end position="2032"/>
    </location>
</feature>
<dbReference type="RefSeq" id="XP_012335031.1">
    <property type="nucleotide sequence ID" value="XM_012479608.1"/>
</dbReference>
<feature type="compositionally biased region" description="Basic and acidic residues" evidence="1">
    <location>
        <begin position="1045"/>
        <end position="1055"/>
    </location>
</feature>
<feature type="compositionally biased region" description="Basic and acidic residues" evidence="1">
    <location>
        <begin position="717"/>
        <end position="738"/>
    </location>
</feature>
<dbReference type="Proteomes" id="UP000054561">
    <property type="component" value="Unassembled WGS sequence"/>
</dbReference>
<organism evidence="2 3">
    <name type="scientific">Plasmodium fragile</name>
    <dbReference type="NCBI Taxonomy" id="5857"/>
    <lineage>
        <taxon>Eukaryota</taxon>
        <taxon>Sar</taxon>
        <taxon>Alveolata</taxon>
        <taxon>Apicomplexa</taxon>
        <taxon>Aconoidasida</taxon>
        <taxon>Haemosporida</taxon>
        <taxon>Plasmodiidae</taxon>
        <taxon>Plasmodium</taxon>
        <taxon>Plasmodium (Plasmodium)</taxon>
    </lineage>
</organism>
<feature type="region of interest" description="Disordered" evidence="1">
    <location>
        <begin position="2121"/>
        <end position="2176"/>
    </location>
</feature>
<feature type="compositionally biased region" description="Basic and acidic residues" evidence="1">
    <location>
        <begin position="1631"/>
        <end position="1640"/>
    </location>
</feature>
<name>A0A0D9QNH8_PLAFR</name>
<feature type="region of interest" description="Disordered" evidence="1">
    <location>
        <begin position="1044"/>
        <end position="1081"/>
    </location>
</feature>
<dbReference type="OrthoDB" id="376267at2759"/>
<evidence type="ECO:0000313" key="3">
    <source>
        <dbReference type="Proteomes" id="UP000054561"/>
    </source>
</evidence>
<dbReference type="VEuPathDB" id="PlasmoDB:AK88_01973"/>
<feature type="region of interest" description="Disordered" evidence="1">
    <location>
        <begin position="1522"/>
        <end position="1741"/>
    </location>
</feature>
<dbReference type="OMA" id="PCYFTSH"/>
<keyword evidence="3" id="KW-1185">Reference proteome</keyword>